<organism evidence="2">
    <name type="scientific">uncultured Thermomicrobiales bacterium</name>
    <dbReference type="NCBI Taxonomy" id="1645740"/>
    <lineage>
        <taxon>Bacteria</taxon>
        <taxon>Pseudomonadati</taxon>
        <taxon>Thermomicrobiota</taxon>
        <taxon>Thermomicrobia</taxon>
        <taxon>Thermomicrobiales</taxon>
        <taxon>environmental samples</taxon>
    </lineage>
</organism>
<feature type="region of interest" description="Disordered" evidence="1">
    <location>
        <begin position="110"/>
        <end position="130"/>
    </location>
</feature>
<evidence type="ECO:0000256" key="1">
    <source>
        <dbReference type="SAM" id="MobiDB-lite"/>
    </source>
</evidence>
<proteinExistence type="predicted"/>
<evidence type="ECO:0000313" key="2">
    <source>
        <dbReference type="EMBL" id="CAA9568320.1"/>
    </source>
</evidence>
<sequence>MTDPSCSVLILASTAEDTAAAWVDGAPGFLREKGTELDVVRGAERLGVGSVELSVPFTRQDSDEDARSHAVAQSVGDHAAWVESAGSYDPSLAASEGLAAARVASLEAGACPEPVPTPETRFEDGRAGRSVRFDGSTDATLFQGVAHQRSVGAPSTTPRYLKEEPIWSTPAVLLSRFEDTGQGRFHTTLEPPRRRPRRAGGRLDRPPSAPHRRLWARLPRPLPGEDRGGAGRDVW</sequence>
<dbReference type="EMBL" id="CADCWG010000220">
    <property type="protein sequence ID" value="CAA9568320.1"/>
    <property type="molecule type" value="Genomic_DNA"/>
</dbReference>
<accession>A0A6J4V547</accession>
<dbReference type="AlphaFoldDB" id="A0A6J4V547"/>
<reference evidence="2" key="1">
    <citation type="submission" date="2020-02" db="EMBL/GenBank/DDBJ databases">
        <authorList>
            <person name="Meier V. D."/>
        </authorList>
    </citation>
    <scope>NUCLEOTIDE SEQUENCE</scope>
    <source>
        <strain evidence="2">AVDCRST_MAG49</strain>
    </source>
</reference>
<protein>
    <submittedName>
        <fullName evidence="2">Uncharacterized protein</fullName>
    </submittedName>
</protein>
<gene>
    <name evidence="2" type="ORF">AVDCRST_MAG49-3317</name>
</gene>
<name>A0A6J4V547_9BACT</name>
<feature type="region of interest" description="Disordered" evidence="1">
    <location>
        <begin position="178"/>
        <end position="235"/>
    </location>
</feature>
<feature type="compositionally biased region" description="Basic and acidic residues" evidence="1">
    <location>
        <begin position="223"/>
        <end position="235"/>
    </location>
</feature>